<proteinExistence type="predicted"/>
<gene>
    <name evidence="2" type="ORF">TCM_023381</name>
</gene>
<reference evidence="2 3" key="1">
    <citation type="journal article" date="2013" name="Genome Biol.">
        <title>The genome sequence of the most widely cultivated cacao type and its use to identify candidate genes regulating pod color.</title>
        <authorList>
            <person name="Motamayor J.C."/>
            <person name="Mockaitis K."/>
            <person name="Schmutz J."/>
            <person name="Haiminen N."/>
            <person name="Iii D.L."/>
            <person name="Cornejo O."/>
            <person name="Findley S.D."/>
            <person name="Zheng P."/>
            <person name="Utro F."/>
            <person name="Royaert S."/>
            <person name="Saski C."/>
            <person name="Jenkins J."/>
            <person name="Podicheti R."/>
            <person name="Zhao M."/>
            <person name="Scheffler B.E."/>
            <person name="Stack J.C."/>
            <person name="Feltus F.A."/>
            <person name="Mustiga G.M."/>
            <person name="Amores F."/>
            <person name="Phillips W."/>
            <person name="Marelli J.P."/>
            <person name="May G.D."/>
            <person name="Shapiro H."/>
            <person name="Ma J."/>
            <person name="Bustamante C.D."/>
            <person name="Schnell R.J."/>
            <person name="Main D."/>
            <person name="Gilbert D."/>
            <person name="Parida L."/>
            <person name="Kuhn D.N."/>
        </authorList>
    </citation>
    <scope>NUCLEOTIDE SEQUENCE [LARGE SCALE GENOMIC DNA]</scope>
    <source>
        <strain evidence="3">cv. Matina 1-6</strain>
    </source>
</reference>
<sequence>MITSWDYAYDVDPQNGAPVVIRTFKTKWWDKFDDRKYDHQFLNNWFNKNPKFCKMGKLSQETVRFLQAKSNASALLAQAKNKTEYKRIMVEMLNSLDSDEEQEQEEDSTTSKETTDLS</sequence>
<dbReference type="InParanoid" id="A0A061EU44"/>
<evidence type="ECO:0000313" key="2">
    <source>
        <dbReference type="EMBL" id="EOY08600.1"/>
    </source>
</evidence>
<dbReference type="HOGENOM" id="CLU_2077363_0_0_1"/>
<dbReference type="Gramene" id="EOY08600">
    <property type="protein sequence ID" value="EOY08600"/>
    <property type="gene ID" value="TCM_023381"/>
</dbReference>
<evidence type="ECO:0000313" key="3">
    <source>
        <dbReference type="Proteomes" id="UP000026915"/>
    </source>
</evidence>
<protein>
    <submittedName>
        <fullName evidence="2">Uncharacterized protein</fullName>
    </submittedName>
</protein>
<evidence type="ECO:0000256" key="1">
    <source>
        <dbReference type="SAM" id="MobiDB-lite"/>
    </source>
</evidence>
<dbReference type="EMBL" id="CM001883">
    <property type="protein sequence ID" value="EOY08600.1"/>
    <property type="molecule type" value="Genomic_DNA"/>
</dbReference>
<dbReference type="OMA" id="YKRIMVE"/>
<feature type="compositionally biased region" description="Acidic residues" evidence="1">
    <location>
        <begin position="97"/>
        <end position="108"/>
    </location>
</feature>
<organism evidence="2 3">
    <name type="scientific">Theobroma cacao</name>
    <name type="common">Cacao</name>
    <name type="synonym">Cocoa</name>
    <dbReference type="NCBI Taxonomy" id="3641"/>
    <lineage>
        <taxon>Eukaryota</taxon>
        <taxon>Viridiplantae</taxon>
        <taxon>Streptophyta</taxon>
        <taxon>Embryophyta</taxon>
        <taxon>Tracheophyta</taxon>
        <taxon>Spermatophyta</taxon>
        <taxon>Magnoliopsida</taxon>
        <taxon>eudicotyledons</taxon>
        <taxon>Gunneridae</taxon>
        <taxon>Pentapetalae</taxon>
        <taxon>rosids</taxon>
        <taxon>malvids</taxon>
        <taxon>Malvales</taxon>
        <taxon>Malvaceae</taxon>
        <taxon>Byttnerioideae</taxon>
        <taxon>Theobroma</taxon>
    </lineage>
</organism>
<dbReference type="AlphaFoldDB" id="A0A061EU44"/>
<dbReference type="Proteomes" id="UP000026915">
    <property type="component" value="Chromosome 5"/>
</dbReference>
<keyword evidence="3" id="KW-1185">Reference proteome</keyword>
<feature type="compositionally biased region" description="Basic and acidic residues" evidence="1">
    <location>
        <begin position="109"/>
        <end position="118"/>
    </location>
</feature>
<name>A0A061EU44_THECC</name>
<feature type="region of interest" description="Disordered" evidence="1">
    <location>
        <begin position="95"/>
        <end position="118"/>
    </location>
</feature>
<accession>A0A061EU44</accession>